<evidence type="ECO:0000256" key="4">
    <source>
        <dbReference type="ARBA" id="ARBA00022670"/>
    </source>
</evidence>
<dbReference type="GO" id="GO:0006508">
    <property type="term" value="P:proteolysis"/>
    <property type="evidence" value="ECO:0007669"/>
    <property type="project" value="UniProtKB-KW"/>
</dbReference>
<dbReference type="Proteomes" id="UP000639338">
    <property type="component" value="Unassembled WGS sequence"/>
</dbReference>
<accession>A0A834XQC4</accession>
<comment type="catalytic activity">
    <reaction evidence="1">
        <text>Thiol-dependent hydrolysis of ester, thioester, amide, peptide and isopeptide bonds formed by the C-terminal Gly of ubiquitin (a 76-residue protein attached to proteins as an intracellular targeting signal).</text>
        <dbReference type="EC" id="3.4.19.12"/>
    </reaction>
</comment>
<dbReference type="InterPro" id="IPR001394">
    <property type="entry name" value="Peptidase_C19_UCH"/>
</dbReference>
<dbReference type="InterPro" id="IPR018200">
    <property type="entry name" value="USP_CS"/>
</dbReference>
<dbReference type="GO" id="GO:0016579">
    <property type="term" value="P:protein deubiquitination"/>
    <property type="evidence" value="ECO:0007669"/>
    <property type="project" value="InterPro"/>
</dbReference>
<feature type="transmembrane region" description="Helical" evidence="8">
    <location>
        <begin position="6"/>
        <end position="25"/>
    </location>
</feature>
<evidence type="ECO:0000256" key="1">
    <source>
        <dbReference type="ARBA" id="ARBA00000707"/>
    </source>
</evidence>
<keyword evidence="4" id="KW-0645">Protease</keyword>
<dbReference type="PANTHER" id="PTHR24006">
    <property type="entry name" value="UBIQUITIN CARBOXYL-TERMINAL HYDROLASE"/>
    <property type="match status" value="1"/>
</dbReference>
<keyword evidence="8" id="KW-1133">Transmembrane helix</keyword>
<evidence type="ECO:0000313" key="10">
    <source>
        <dbReference type="EMBL" id="KAF7988981.1"/>
    </source>
</evidence>
<feature type="domain" description="USP" evidence="9">
    <location>
        <begin position="37"/>
        <end position="468"/>
    </location>
</feature>
<gene>
    <name evidence="10" type="ORF">HCN44_007291</name>
</gene>
<comment type="caution">
    <text evidence="10">The sequence shown here is derived from an EMBL/GenBank/DDBJ whole genome shotgun (WGS) entry which is preliminary data.</text>
</comment>
<keyword evidence="6" id="KW-0378">Hydrolase</keyword>
<evidence type="ECO:0000256" key="2">
    <source>
        <dbReference type="ARBA" id="ARBA00009085"/>
    </source>
</evidence>
<organism evidence="10 11">
    <name type="scientific">Aphidius gifuensis</name>
    <name type="common">Parasitoid wasp</name>
    <dbReference type="NCBI Taxonomy" id="684658"/>
    <lineage>
        <taxon>Eukaryota</taxon>
        <taxon>Metazoa</taxon>
        <taxon>Ecdysozoa</taxon>
        <taxon>Arthropoda</taxon>
        <taxon>Hexapoda</taxon>
        <taxon>Insecta</taxon>
        <taxon>Pterygota</taxon>
        <taxon>Neoptera</taxon>
        <taxon>Endopterygota</taxon>
        <taxon>Hymenoptera</taxon>
        <taxon>Apocrita</taxon>
        <taxon>Ichneumonoidea</taxon>
        <taxon>Braconidae</taxon>
        <taxon>Aphidiinae</taxon>
        <taxon>Aphidius</taxon>
    </lineage>
</organism>
<evidence type="ECO:0000256" key="7">
    <source>
        <dbReference type="ARBA" id="ARBA00022807"/>
    </source>
</evidence>
<dbReference type="AlphaFoldDB" id="A0A834XQC4"/>
<evidence type="ECO:0000313" key="11">
    <source>
        <dbReference type="Proteomes" id="UP000639338"/>
    </source>
</evidence>
<dbReference type="OrthoDB" id="2248014at2759"/>
<keyword evidence="7" id="KW-0788">Thiol protease</keyword>
<evidence type="ECO:0000256" key="8">
    <source>
        <dbReference type="SAM" id="Phobius"/>
    </source>
</evidence>
<dbReference type="InterPro" id="IPR038765">
    <property type="entry name" value="Papain-like_cys_pep_sf"/>
</dbReference>
<proteinExistence type="inferred from homology"/>
<evidence type="ECO:0000256" key="6">
    <source>
        <dbReference type="ARBA" id="ARBA00022801"/>
    </source>
</evidence>
<dbReference type="InterPro" id="IPR028889">
    <property type="entry name" value="USP"/>
</dbReference>
<dbReference type="GO" id="GO:0005634">
    <property type="term" value="C:nucleus"/>
    <property type="evidence" value="ECO:0007669"/>
    <property type="project" value="TreeGrafter"/>
</dbReference>
<protein>
    <recommendedName>
        <fullName evidence="3">ubiquitinyl hydrolase 1</fullName>
        <ecNumber evidence="3">3.4.19.12</ecNumber>
    </recommendedName>
</protein>
<dbReference type="PROSITE" id="PS50235">
    <property type="entry name" value="USP_3"/>
    <property type="match status" value="1"/>
</dbReference>
<keyword evidence="5" id="KW-0833">Ubl conjugation pathway</keyword>
<evidence type="ECO:0000256" key="5">
    <source>
        <dbReference type="ARBA" id="ARBA00022786"/>
    </source>
</evidence>
<dbReference type="CDD" id="cd02662">
    <property type="entry name" value="Peptidase_C19F"/>
    <property type="match status" value="1"/>
</dbReference>
<dbReference type="PROSITE" id="PS00973">
    <property type="entry name" value="USP_2"/>
    <property type="match status" value="1"/>
</dbReference>
<keyword evidence="11" id="KW-1185">Reference proteome</keyword>
<dbReference type="Gene3D" id="3.90.70.10">
    <property type="entry name" value="Cysteine proteinases"/>
    <property type="match status" value="1"/>
</dbReference>
<feature type="transmembrane region" description="Helical" evidence="8">
    <location>
        <begin position="46"/>
        <end position="65"/>
    </location>
</feature>
<dbReference type="GO" id="GO:0005829">
    <property type="term" value="C:cytosol"/>
    <property type="evidence" value="ECO:0007669"/>
    <property type="project" value="TreeGrafter"/>
</dbReference>
<dbReference type="EC" id="3.4.19.12" evidence="3"/>
<keyword evidence="8" id="KW-0472">Membrane</keyword>
<sequence length="471" mass="52615">MDVERLAMFAGVGVVIGVGAFVLWGPTPRPKRRGQISGITNLGYTCFLNSLLQAIAACPFFITWLKEQSSNKKTTSFTKNLISVLEQINGYSDNFYNDIAPVEIITSLGKLWNFDPGHQDAHELFHVILTALQNETENLTPQRGLSDALPISPPVVSDIKGSGDPLSFRSVSCNDITQSGYPLPSIRSNNKKININLSTKSIPYSSSMYNKPGMIFARPSKLLFSSVYDSQQEISPTKVWNSITTLTEKSNTSVLSNETHPFSGFLTSQLKCINCNFKSSVRYDKLETISLPLPPAGDVLTWRCHTLGELFSRLVTSEIIQNVDCDKCGTRCSAMKTLTIGKLPRCLCIQIPRTTWSSSGMPIKRDDPVIFPEIFALDPFTFNETTKRNDQASLPIMLDNQNMKRAKHKYKLCSVVEHRGAVDAGHFVCYRRGNRVGQWFYTSDKIVENTSITDVLCASPYLIFYERIVDI</sequence>
<dbReference type="GO" id="GO:0004843">
    <property type="term" value="F:cysteine-type deubiquitinase activity"/>
    <property type="evidence" value="ECO:0007669"/>
    <property type="project" value="UniProtKB-EC"/>
</dbReference>
<comment type="similarity">
    <text evidence="2">Belongs to the peptidase C19 family.</text>
</comment>
<reference evidence="10 11" key="1">
    <citation type="submission" date="2020-08" db="EMBL/GenBank/DDBJ databases">
        <title>Aphidius gifuensis genome sequencing and assembly.</title>
        <authorList>
            <person name="Du Z."/>
        </authorList>
    </citation>
    <scope>NUCLEOTIDE SEQUENCE [LARGE SCALE GENOMIC DNA]</scope>
    <source>
        <strain evidence="10">YNYX2018</strain>
        <tissue evidence="10">Adults</tissue>
    </source>
</reference>
<dbReference type="PANTHER" id="PTHR24006:SF888">
    <property type="entry name" value="UBIQUITIN CARBOXYL-TERMINAL HYDROLASE 30"/>
    <property type="match status" value="1"/>
</dbReference>
<evidence type="ECO:0000259" key="9">
    <source>
        <dbReference type="PROSITE" id="PS50235"/>
    </source>
</evidence>
<dbReference type="EMBL" id="JACMRX010000005">
    <property type="protein sequence ID" value="KAF7988981.1"/>
    <property type="molecule type" value="Genomic_DNA"/>
</dbReference>
<dbReference type="InterPro" id="IPR050164">
    <property type="entry name" value="Peptidase_C19"/>
</dbReference>
<evidence type="ECO:0000256" key="3">
    <source>
        <dbReference type="ARBA" id="ARBA00012759"/>
    </source>
</evidence>
<name>A0A834XQC4_APHGI</name>
<dbReference type="SUPFAM" id="SSF54001">
    <property type="entry name" value="Cysteine proteinases"/>
    <property type="match status" value="1"/>
</dbReference>
<dbReference type="Pfam" id="PF00443">
    <property type="entry name" value="UCH"/>
    <property type="match status" value="1"/>
</dbReference>
<keyword evidence="8" id="KW-0812">Transmembrane</keyword>